<dbReference type="EMBL" id="MDUX01000029">
    <property type="protein sequence ID" value="KAF7599048.1"/>
    <property type="molecule type" value="Genomic_DNA"/>
</dbReference>
<dbReference type="GO" id="GO:0004519">
    <property type="term" value="F:endonuclease activity"/>
    <property type="evidence" value="ECO:0007669"/>
    <property type="project" value="UniProtKB-KW"/>
</dbReference>
<reference evidence="4 5" key="2">
    <citation type="submission" date="2017-07" db="EMBL/GenBank/DDBJ databases">
        <title>Candidatus Dactylopiibacterium carminicum, a nitrogen-fixing symbiont of the cochineal insect Dactylopius coccus and Dactylopius opuntiae (Hemiptera: Coccoidea: Dactylopiidae).</title>
        <authorList>
            <person name="Vera A."/>
        </authorList>
    </citation>
    <scope>NUCLEOTIDE SEQUENCE [LARGE SCALE GENOMIC DNA]</scope>
    <source>
        <strain evidence="4 5">NFDCM</strain>
    </source>
</reference>
<keyword evidence="6" id="KW-1185">Reference proteome</keyword>
<organism evidence="4 5">
    <name type="scientific">Candidatus Dactylopiibacterium carminicum</name>
    <dbReference type="NCBI Taxonomy" id="857335"/>
    <lineage>
        <taxon>Bacteria</taxon>
        <taxon>Pseudomonadati</taxon>
        <taxon>Pseudomonadota</taxon>
        <taxon>Betaproteobacteria</taxon>
        <taxon>Rhodocyclales</taxon>
        <taxon>Rhodocyclaceae</taxon>
        <taxon>Candidatus Dactylopiibacterium</taxon>
    </lineage>
</organism>
<comment type="caution">
    <text evidence="4">The sequence shown here is derived from an EMBL/GenBank/DDBJ whole genome shotgun (WGS) entry which is preliminary data.</text>
</comment>
<reference evidence="3 6" key="1">
    <citation type="submission" date="2016-08" db="EMBL/GenBank/DDBJ databases">
        <title>Candidatus Dactylopiibacterium carminicum genome sequence.</title>
        <authorList>
            <person name="Ramirez-Puebla S.T."/>
            <person name="Ormeno-Orrillo E."/>
            <person name="Vera-Ponce De Leon A."/>
            <person name="Luis L."/>
            <person name="Sanchez-Flores A."/>
            <person name="Monica R."/>
            <person name="Martinez-Romero E."/>
        </authorList>
    </citation>
    <scope>NUCLEOTIDE SEQUENCE [LARGE SCALE GENOMIC DNA]</scope>
    <source>
        <strain evidence="3">END1</strain>
    </source>
</reference>
<dbReference type="Proteomes" id="UP000216107">
    <property type="component" value="Unassembled WGS sequence"/>
</dbReference>
<protein>
    <submittedName>
        <fullName evidence="3">Endonuclease domain-containing protein</fullName>
    </submittedName>
</protein>
<evidence type="ECO:0000259" key="2">
    <source>
        <dbReference type="Pfam" id="PF04480"/>
    </source>
</evidence>
<evidence type="ECO:0000256" key="1">
    <source>
        <dbReference type="SAM" id="MobiDB-lite"/>
    </source>
</evidence>
<dbReference type="InterPro" id="IPR011335">
    <property type="entry name" value="Restrct_endonuc-II-like"/>
</dbReference>
<dbReference type="OrthoDB" id="9798754at2"/>
<sequence>MSTRRPPLTPPAPLVRGESAHALAATPALIGDSPERTAPDTPSPDKGRAGEGFQRRFLPYAQALTALARANRRNPTPAEALLWRRVLRHRQFAHYKFHRQKPIGHYIVDFYCAELGLVVEVDGDSHAAQAEYDAARTRFLAGQGLRVLRYRNGDVLQNLSGVFDDLTRHLQRETD</sequence>
<evidence type="ECO:0000313" key="4">
    <source>
        <dbReference type="EMBL" id="PAS93101.1"/>
    </source>
</evidence>
<evidence type="ECO:0000313" key="3">
    <source>
        <dbReference type="EMBL" id="KAF7599048.1"/>
    </source>
</evidence>
<feature type="domain" description="DUF559" evidence="2">
    <location>
        <begin position="64"/>
        <end position="170"/>
    </location>
</feature>
<dbReference type="InterPro" id="IPR007569">
    <property type="entry name" value="DUF559"/>
</dbReference>
<gene>
    <name evidence="3" type="ORF">BGI27_09870</name>
    <name evidence="4" type="ORF">CGU29_09090</name>
</gene>
<dbReference type="SUPFAM" id="SSF52980">
    <property type="entry name" value="Restriction endonuclease-like"/>
    <property type="match status" value="1"/>
</dbReference>
<dbReference type="PANTHER" id="PTHR38590">
    <property type="entry name" value="BLL0828 PROTEIN"/>
    <property type="match status" value="1"/>
</dbReference>
<accession>A0A272ESK6</accession>
<feature type="compositionally biased region" description="Basic and acidic residues" evidence="1">
    <location>
        <begin position="33"/>
        <end position="49"/>
    </location>
</feature>
<dbReference type="EMBL" id="NMRN01000023">
    <property type="protein sequence ID" value="PAS93101.1"/>
    <property type="molecule type" value="Genomic_DNA"/>
</dbReference>
<proteinExistence type="predicted"/>
<evidence type="ECO:0000313" key="6">
    <source>
        <dbReference type="Proteomes" id="UP000623509"/>
    </source>
</evidence>
<keyword evidence="3" id="KW-0540">Nuclease</keyword>
<dbReference type="InterPro" id="IPR047216">
    <property type="entry name" value="Endonuclease_DUF559_bact"/>
</dbReference>
<dbReference type="Proteomes" id="UP000623509">
    <property type="component" value="Unassembled WGS sequence"/>
</dbReference>
<keyword evidence="3" id="KW-0255">Endonuclease</keyword>
<feature type="region of interest" description="Disordered" evidence="1">
    <location>
        <begin position="25"/>
        <end position="52"/>
    </location>
</feature>
<dbReference type="Gene3D" id="3.40.960.10">
    <property type="entry name" value="VSR Endonuclease"/>
    <property type="match status" value="1"/>
</dbReference>
<dbReference type="PANTHER" id="PTHR38590:SF1">
    <property type="entry name" value="BLL0828 PROTEIN"/>
    <property type="match status" value="1"/>
</dbReference>
<name>A0A272ESK6_9RHOO</name>
<dbReference type="CDD" id="cd01038">
    <property type="entry name" value="Endonuclease_DUF559"/>
    <property type="match status" value="1"/>
</dbReference>
<dbReference type="Pfam" id="PF04480">
    <property type="entry name" value="DUF559"/>
    <property type="match status" value="1"/>
</dbReference>
<dbReference type="AlphaFoldDB" id="A0A272ESK6"/>
<evidence type="ECO:0000313" key="5">
    <source>
        <dbReference type="Proteomes" id="UP000216107"/>
    </source>
</evidence>
<keyword evidence="3" id="KW-0378">Hydrolase</keyword>